<evidence type="ECO:0000313" key="7">
    <source>
        <dbReference type="WormBase" id="K08D8.3"/>
    </source>
</evidence>
<dbReference type="Bgee" id="WBGene00010657">
    <property type="expression patterns" value="Expressed in larva and 2 other cell types or tissues"/>
</dbReference>
<sequence>MKLSILTFLVCVTCVSSSGYQCQGPIKISPPDDLTRTVYWPSIWNDSMPPIPIATQQNCKWEIAVPDGLYATAVFYKNAKNNVAIAVGYPNGLQEGLDNMDYNPYIFTSPQFLINLYKSAGDGSFSFKVTWSKYPNVAHDTVQLLKNDKPFAMAPNTHLTTFNAETTVGLVAFTLRNQSHYPLLRQSAVYDGDSTSGAFIGTLYSIMMLEKEVVSSGKTLTVFTWGLLNELFDYTLFMVQDHANEPYANKYRGWNCYSDTECSFQMIALTGTSVIATSDSRPEFIKSIGIFPSGATLKIYEGRIGNDSLVTTLTKANYQSRLPMELKNTIRQYVLDSGSLQIQLSRSSADANWNTVYNGRKGFVHSFYHGTNSNEQDTGETLYTAGWTEQLYFNYVVRDADFTGNLTTLTVMILSKGQQVSLTVYNSKNLPPATTVSVQGDTYHIKYFTNGVNTTGFRIDFSTTFTGYVTGTSVSDCYY</sequence>
<dbReference type="FunCoup" id="Q21329">
    <property type="interactions" value="1185"/>
</dbReference>
<protein>
    <submittedName>
        <fullName evidence="5">CUB-like domain-containing protein</fullName>
    </submittedName>
</protein>
<dbReference type="OrthoDB" id="5847680at2759"/>
<evidence type="ECO:0000313" key="5">
    <source>
        <dbReference type="EMBL" id="CAA97434.1"/>
    </source>
</evidence>
<dbReference type="UCSC" id="K08D8.3">
    <property type="organism name" value="c. elegans"/>
</dbReference>
<evidence type="ECO:0000259" key="3">
    <source>
        <dbReference type="Pfam" id="PF24511"/>
    </source>
</evidence>
<evidence type="ECO:0000256" key="1">
    <source>
        <dbReference type="SAM" id="SignalP"/>
    </source>
</evidence>
<dbReference type="OMA" id="AMAPNTH"/>
<dbReference type="Pfam" id="PF24511">
    <property type="entry name" value="DUF7591"/>
    <property type="match status" value="1"/>
</dbReference>
<feature type="domain" description="DUF7592" evidence="4">
    <location>
        <begin position="157"/>
        <end position="223"/>
    </location>
</feature>
<dbReference type="InParanoid" id="Q21329"/>
<dbReference type="InterPro" id="IPR056014">
    <property type="entry name" value="DUF7592"/>
</dbReference>
<dbReference type="PANTHER" id="PTHR47919">
    <property type="entry name" value="INFECTION RESPONSE PROTEIN-RELATED"/>
    <property type="match status" value="1"/>
</dbReference>
<dbReference type="KEGG" id="cel:CELE_K08D8.3"/>
<dbReference type="Pfam" id="PF02408">
    <property type="entry name" value="CUB_2"/>
    <property type="match status" value="1"/>
</dbReference>
<evidence type="ECO:0000259" key="4">
    <source>
        <dbReference type="Pfam" id="PF24512"/>
    </source>
</evidence>
<proteinExistence type="predicted"/>
<organism evidence="5 6">
    <name type="scientific">Caenorhabditis elegans</name>
    <dbReference type="NCBI Taxonomy" id="6239"/>
    <lineage>
        <taxon>Eukaryota</taxon>
        <taxon>Metazoa</taxon>
        <taxon>Ecdysozoa</taxon>
        <taxon>Nematoda</taxon>
        <taxon>Chromadorea</taxon>
        <taxon>Rhabditida</taxon>
        <taxon>Rhabditina</taxon>
        <taxon>Rhabditomorpha</taxon>
        <taxon>Rhabditoidea</taxon>
        <taxon>Rhabditidae</taxon>
        <taxon>Peloderinae</taxon>
        <taxon>Caenorhabditis</taxon>
    </lineage>
</organism>
<dbReference type="PhylomeDB" id="Q21329"/>
<keyword evidence="1" id="KW-0732">Signal</keyword>
<feature type="domain" description="CUB-like" evidence="2">
    <location>
        <begin position="18"/>
        <end position="135"/>
    </location>
</feature>
<feature type="domain" description="DUF7591" evidence="3">
    <location>
        <begin position="249"/>
        <end position="346"/>
    </location>
</feature>
<dbReference type="PaxDb" id="6239-K08D8.3"/>
<dbReference type="GeneID" id="178242"/>
<name>Q21329_CAEEL</name>
<dbReference type="PANTHER" id="PTHR47919:SF2">
    <property type="entry name" value="CUB DOMAIN-CONTAINING PROTEIN-RELATED"/>
    <property type="match status" value="1"/>
</dbReference>
<dbReference type="Pfam" id="PF24512">
    <property type="entry name" value="DUF7592"/>
    <property type="match status" value="1"/>
</dbReference>
<dbReference type="InterPro" id="IPR003366">
    <property type="entry name" value="CUB-like_dom"/>
</dbReference>
<dbReference type="CTD" id="178242"/>
<feature type="chain" id="PRO_5004199525" evidence="1">
    <location>
        <begin position="18"/>
        <end position="479"/>
    </location>
</feature>
<accession>Q21329</accession>
<dbReference type="HOGENOM" id="CLU_040706_0_0_1"/>
<dbReference type="RefSeq" id="NP_502460.1">
    <property type="nucleotide sequence ID" value="NM_070059.3"/>
</dbReference>
<dbReference type="EMBL" id="BX284604">
    <property type="protein sequence ID" value="CAA97434.1"/>
    <property type="molecule type" value="Genomic_DNA"/>
</dbReference>
<gene>
    <name evidence="5" type="ORF">CELE_K08D8.3</name>
    <name evidence="5 7" type="ORF">K08D8.3</name>
</gene>
<dbReference type="eggNOG" id="ENOG502R6C3">
    <property type="taxonomic scope" value="Eukaryota"/>
</dbReference>
<keyword evidence="6" id="KW-1185">Reference proteome</keyword>
<dbReference type="Proteomes" id="UP000001940">
    <property type="component" value="Chromosome IV"/>
</dbReference>
<evidence type="ECO:0000259" key="2">
    <source>
        <dbReference type="Pfam" id="PF02408"/>
    </source>
</evidence>
<dbReference type="PIR" id="T23447">
    <property type="entry name" value="T23447"/>
</dbReference>
<dbReference type="AGR" id="WB:WBGene00010657"/>
<dbReference type="InterPro" id="IPR056013">
    <property type="entry name" value="DUF7591"/>
</dbReference>
<reference evidence="5 6" key="1">
    <citation type="journal article" date="1998" name="Science">
        <title>Genome sequence of the nematode C. elegans: a platform for investigating biology.</title>
        <authorList>
            <consortium name="The C. elegans sequencing consortium"/>
            <person name="Sulson J.E."/>
            <person name="Waterston R."/>
        </authorList>
    </citation>
    <scope>NUCLEOTIDE SEQUENCE [LARGE SCALE GENOMIC DNA]</scope>
    <source>
        <strain evidence="5 6">Bristol N2</strain>
    </source>
</reference>
<dbReference type="AlphaFoldDB" id="Q21329"/>
<evidence type="ECO:0000313" key="6">
    <source>
        <dbReference type="Proteomes" id="UP000001940"/>
    </source>
</evidence>
<feature type="signal peptide" evidence="1">
    <location>
        <begin position="1"/>
        <end position="17"/>
    </location>
</feature>
<dbReference type="WormBase" id="K08D8.3">
    <property type="protein sequence ID" value="CE21042"/>
    <property type="gene ID" value="WBGene00010657"/>
</dbReference>